<dbReference type="InterPro" id="IPR000643">
    <property type="entry name" value="Iodothyronine_deiodinase"/>
</dbReference>
<dbReference type="GO" id="GO:0004800">
    <property type="term" value="F:thyroxine 5'-deiodinase activity"/>
    <property type="evidence" value="ECO:0007669"/>
    <property type="project" value="InterPro"/>
</dbReference>
<accession>A0A382RE33</accession>
<proteinExistence type="predicted"/>
<dbReference type="PANTHER" id="PTHR11781:SF22">
    <property type="entry name" value="TYPE I IODOTHYRONINE DEIODINASE"/>
    <property type="match status" value="1"/>
</dbReference>
<dbReference type="PANTHER" id="PTHR11781">
    <property type="entry name" value="IODOTHYRONINE DEIODINASE"/>
    <property type="match status" value="1"/>
</dbReference>
<protein>
    <recommendedName>
        <fullName evidence="2">Deiodinase</fullName>
    </recommendedName>
</protein>
<name>A0A382RE33_9ZZZZ</name>
<organism evidence="1">
    <name type="scientific">marine metagenome</name>
    <dbReference type="NCBI Taxonomy" id="408172"/>
    <lineage>
        <taxon>unclassified sequences</taxon>
        <taxon>metagenomes</taxon>
        <taxon>ecological metagenomes</taxon>
    </lineage>
</organism>
<dbReference type="Gene3D" id="3.40.30.10">
    <property type="entry name" value="Glutaredoxin"/>
    <property type="match status" value="1"/>
</dbReference>
<dbReference type="GO" id="GO:0042403">
    <property type="term" value="P:thyroid hormone metabolic process"/>
    <property type="evidence" value="ECO:0007669"/>
    <property type="project" value="TreeGrafter"/>
</dbReference>
<dbReference type="AlphaFoldDB" id="A0A382RE33"/>
<gene>
    <name evidence="1" type="ORF">METZ01_LOCUS348279</name>
</gene>
<reference evidence="1" key="1">
    <citation type="submission" date="2018-05" db="EMBL/GenBank/DDBJ databases">
        <authorList>
            <person name="Lanie J.A."/>
            <person name="Ng W.-L."/>
            <person name="Kazmierczak K.M."/>
            <person name="Andrzejewski T.M."/>
            <person name="Davidsen T.M."/>
            <person name="Wayne K.J."/>
            <person name="Tettelin H."/>
            <person name="Glass J.I."/>
            <person name="Rusch D."/>
            <person name="Podicherti R."/>
            <person name="Tsui H.-C.T."/>
            <person name="Winkler M.E."/>
        </authorList>
    </citation>
    <scope>NUCLEOTIDE SEQUENCE</scope>
</reference>
<dbReference type="Pfam" id="PF00837">
    <property type="entry name" value="T4_deiodinase"/>
    <property type="match status" value="1"/>
</dbReference>
<evidence type="ECO:0000313" key="1">
    <source>
        <dbReference type="EMBL" id="SVC95425.1"/>
    </source>
</evidence>
<feature type="non-terminal residue" evidence="1">
    <location>
        <position position="1"/>
    </location>
</feature>
<dbReference type="EMBL" id="UINC01120748">
    <property type="protein sequence ID" value="SVC95425.1"/>
    <property type="molecule type" value="Genomic_DNA"/>
</dbReference>
<feature type="non-terminal residue" evidence="1">
    <location>
        <position position="124"/>
    </location>
</feature>
<evidence type="ECO:0008006" key="2">
    <source>
        <dbReference type="Google" id="ProtNLM"/>
    </source>
</evidence>
<sequence>VRLNEIYRNFGDQIEFCCIYIREAHPEDSVGGFKTERNRSIGIIFDQPTTIEERGEIAEVCVLKLNLKMPMYLDGMEDEAEIKYVGWPERLYVIGADRKIAYAGAMGPMGFDSDSWEEAIKKQL</sequence>